<evidence type="ECO:0000259" key="1">
    <source>
        <dbReference type="PROSITE" id="PS51071"/>
    </source>
</evidence>
<dbReference type="PANTHER" id="PTHR30514:SF1">
    <property type="entry name" value="HTH-TYPE TRANSCRIPTIONAL REGULATOR HEXR-RELATED"/>
    <property type="match status" value="1"/>
</dbReference>
<dbReference type="PROSITE" id="PS51071">
    <property type="entry name" value="HTH_RPIR"/>
    <property type="match status" value="1"/>
</dbReference>
<reference evidence="2" key="2">
    <citation type="journal article" date="2021" name="PeerJ">
        <title>Extensive microbial diversity within the chicken gut microbiome revealed by metagenomics and culture.</title>
        <authorList>
            <person name="Gilroy R."/>
            <person name="Ravi A."/>
            <person name="Getino M."/>
            <person name="Pursley I."/>
            <person name="Horton D.L."/>
            <person name="Alikhan N.F."/>
            <person name="Baker D."/>
            <person name="Gharbi K."/>
            <person name="Hall N."/>
            <person name="Watson M."/>
            <person name="Adriaenssens E.M."/>
            <person name="Foster-Nyarko E."/>
            <person name="Jarju S."/>
            <person name="Secka A."/>
            <person name="Antonio M."/>
            <person name="Oren A."/>
            <person name="Chaudhuri R.R."/>
            <person name="La Ragione R."/>
            <person name="Hildebrand F."/>
            <person name="Pallen M.J."/>
        </authorList>
    </citation>
    <scope>NUCLEOTIDE SEQUENCE</scope>
    <source>
        <strain evidence="2">ChiBcec7-5410</strain>
    </source>
</reference>
<comment type="caution">
    <text evidence="2">The sequence shown here is derived from an EMBL/GenBank/DDBJ whole genome shotgun (WGS) entry which is preliminary data.</text>
</comment>
<dbReference type="GO" id="GO:0003700">
    <property type="term" value="F:DNA-binding transcription factor activity"/>
    <property type="evidence" value="ECO:0007669"/>
    <property type="project" value="InterPro"/>
</dbReference>
<dbReference type="GO" id="GO:0003677">
    <property type="term" value="F:DNA binding"/>
    <property type="evidence" value="ECO:0007669"/>
    <property type="project" value="InterPro"/>
</dbReference>
<protein>
    <submittedName>
        <fullName evidence="2">MurR/RpiR family transcriptional regulator</fullName>
    </submittedName>
</protein>
<dbReference type="Gene3D" id="3.40.50.10490">
    <property type="entry name" value="Glucose-6-phosphate isomerase like protein, domain 1"/>
    <property type="match status" value="1"/>
</dbReference>
<reference evidence="2" key="1">
    <citation type="submission" date="2020-10" db="EMBL/GenBank/DDBJ databases">
        <authorList>
            <person name="Gilroy R."/>
        </authorList>
    </citation>
    <scope>NUCLEOTIDE SEQUENCE</scope>
    <source>
        <strain evidence="2">ChiBcec7-5410</strain>
    </source>
</reference>
<dbReference type="PANTHER" id="PTHR30514">
    <property type="entry name" value="GLUCOKINASE"/>
    <property type="match status" value="1"/>
</dbReference>
<evidence type="ECO:0000313" key="3">
    <source>
        <dbReference type="Proteomes" id="UP000824160"/>
    </source>
</evidence>
<dbReference type="Pfam" id="PF01418">
    <property type="entry name" value="HTH_6"/>
    <property type="match status" value="1"/>
</dbReference>
<feature type="domain" description="HTH rpiR-type" evidence="1">
    <location>
        <begin position="18"/>
        <end position="94"/>
    </location>
</feature>
<dbReference type="GO" id="GO:1901135">
    <property type="term" value="P:carbohydrate derivative metabolic process"/>
    <property type="evidence" value="ECO:0007669"/>
    <property type="project" value="InterPro"/>
</dbReference>
<dbReference type="InterPro" id="IPR047640">
    <property type="entry name" value="RpiR-like"/>
</dbReference>
<dbReference type="AlphaFoldDB" id="A0A9D1H8P2"/>
<organism evidence="2 3">
    <name type="scientific">Candidatus Faecivivens stercoripullorum</name>
    <dbReference type="NCBI Taxonomy" id="2840805"/>
    <lineage>
        <taxon>Bacteria</taxon>
        <taxon>Bacillati</taxon>
        <taxon>Bacillota</taxon>
        <taxon>Clostridia</taxon>
        <taxon>Eubacteriales</taxon>
        <taxon>Oscillospiraceae</taxon>
        <taxon>Oscillospiraceae incertae sedis</taxon>
        <taxon>Candidatus Faecivivens</taxon>
    </lineage>
</organism>
<gene>
    <name evidence="2" type="ORF">IAC43_08935</name>
</gene>
<accession>A0A9D1H8P2</accession>
<dbReference type="InterPro" id="IPR046348">
    <property type="entry name" value="SIS_dom_sf"/>
</dbReference>
<dbReference type="InterPro" id="IPR036388">
    <property type="entry name" value="WH-like_DNA-bd_sf"/>
</dbReference>
<dbReference type="Proteomes" id="UP000824160">
    <property type="component" value="Unassembled WGS sequence"/>
</dbReference>
<dbReference type="SUPFAM" id="SSF46689">
    <property type="entry name" value="Homeodomain-like"/>
    <property type="match status" value="1"/>
</dbReference>
<name>A0A9D1H8P2_9FIRM</name>
<sequence>MILISDLYIQEDFMHSDLIHQLQAIVDSSADNDSNRTIARYFLSHIMTLDSLSVQTIAGACYASIATVSRFVRSLGYESFAQLKQITVHYRHSVNASTKDYLVELPYDDGDREAIDSYTANITDSLMRFEKTVSVEQLDGVCRRIHDARDVALYGFYQPGLLAKQLQFLFLSIGRYTESYDLVEDHAERARTMEPGDLAIFLSVDGNYVLGQGRQVIEQLKSRGVTLILLSQTRDPLIHAMFDEVVQLGTPDSKRAGYYKLQLCTELLFSRYMRLYSPDAPRRA</sequence>
<dbReference type="GO" id="GO:0097367">
    <property type="term" value="F:carbohydrate derivative binding"/>
    <property type="evidence" value="ECO:0007669"/>
    <property type="project" value="InterPro"/>
</dbReference>
<dbReference type="EMBL" id="DVLW01000245">
    <property type="protein sequence ID" value="HIT95296.1"/>
    <property type="molecule type" value="Genomic_DNA"/>
</dbReference>
<dbReference type="InterPro" id="IPR000281">
    <property type="entry name" value="HTH_RpiR"/>
</dbReference>
<dbReference type="InterPro" id="IPR009057">
    <property type="entry name" value="Homeodomain-like_sf"/>
</dbReference>
<dbReference type="SUPFAM" id="SSF53697">
    <property type="entry name" value="SIS domain"/>
    <property type="match status" value="1"/>
</dbReference>
<evidence type="ECO:0000313" key="2">
    <source>
        <dbReference type="EMBL" id="HIT95296.1"/>
    </source>
</evidence>
<proteinExistence type="predicted"/>
<dbReference type="Gene3D" id="1.10.10.10">
    <property type="entry name" value="Winged helix-like DNA-binding domain superfamily/Winged helix DNA-binding domain"/>
    <property type="match status" value="1"/>
</dbReference>